<reference evidence="2 3" key="1">
    <citation type="submission" date="2021-03" db="EMBL/GenBank/DDBJ databases">
        <title>Fibrella sp. HMF5036 genome sequencing and assembly.</title>
        <authorList>
            <person name="Kang H."/>
            <person name="Kim H."/>
            <person name="Bae S."/>
            <person name="Joh K."/>
        </authorList>
    </citation>
    <scope>NUCLEOTIDE SEQUENCE [LARGE SCALE GENOMIC DNA]</scope>
    <source>
        <strain evidence="2 3">HMF5036</strain>
    </source>
</reference>
<sequence length="56" mass="6255">MQSKRKIGSMTRRDARYKLVWMPALQLAGKWMSEAGFATGQQVTVSVEAGKITIQL</sequence>
<name>A0A939GC15_9BACT</name>
<dbReference type="GO" id="GO:0016788">
    <property type="term" value="F:hydrolase activity, acting on ester bonds"/>
    <property type="evidence" value="ECO:0007669"/>
    <property type="project" value="InterPro"/>
</dbReference>
<protein>
    <submittedName>
        <fullName evidence="2">SymE family type I addiction module toxin</fullName>
    </submittedName>
</protein>
<keyword evidence="3" id="KW-1185">Reference proteome</keyword>
<organism evidence="2 3">
    <name type="scientific">Fibrella aquatilis</name>
    <dbReference type="NCBI Taxonomy" id="2817059"/>
    <lineage>
        <taxon>Bacteria</taxon>
        <taxon>Pseudomonadati</taxon>
        <taxon>Bacteroidota</taxon>
        <taxon>Cytophagia</taxon>
        <taxon>Cytophagales</taxon>
        <taxon>Spirosomataceae</taxon>
        <taxon>Fibrella</taxon>
    </lineage>
</organism>
<feature type="domain" description="Toxin SymE-like" evidence="1">
    <location>
        <begin position="22"/>
        <end position="55"/>
    </location>
</feature>
<dbReference type="EMBL" id="JAFMYU010000024">
    <property type="protein sequence ID" value="MBO0933921.1"/>
    <property type="molecule type" value="Genomic_DNA"/>
</dbReference>
<dbReference type="Pfam" id="PF08845">
    <property type="entry name" value="SymE_toxin"/>
    <property type="match status" value="1"/>
</dbReference>
<evidence type="ECO:0000259" key="1">
    <source>
        <dbReference type="Pfam" id="PF08845"/>
    </source>
</evidence>
<dbReference type="Proteomes" id="UP000664795">
    <property type="component" value="Unassembled WGS sequence"/>
</dbReference>
<proteinExistence type="predicted"/>
<evidence type="ECO:0000313" key="2">
    <source>
        <dbReference type="EMBL" id="MBO0933921.1"/>
    </source>
</evidence>
<gene>
    <name evidence="2" type="ORF">J2I48_23125</name>
</gene>
<accession>A0A939GC15</accession>
<dbReference type="GO" id="GO:0016070">
    <property type="term" value="P:RNA metabolic process"/>
    <property type="evidence" value="ECO:0007669"/>
    <property type="project" value="InterPro"/>
</dbReference>
<dbReference type="GO" id="GO:0005737">
    <property type="term" value="C:cytoplasm"/>
    <property type="evidence" value="ECO:0007669"/>
    <property type="project" value="InterPro"/>
</dbReference>
<dbReference type="RefSeq" id="WP_207337886.1">
    <property type="nucleotide sequence ID" value="NZ_JAFMYU010000024.1"/>
</dbReference>
<evidence type="ECO:0000313" key="3">
    <source>
        <dbReference type="Proteomes" id="UP000664795"/>
    </source>
</evidence>
<dbReference type="AlphaFoldDB" id="A0A939GC15"/>
<comment type="caution">
    <text evidence="2">The sequence shown here is derived from an EMBL/GenBank/DDBJ whole genome shotgun (WGS) entry which is preliminary data.</text>
</comment>
<dbReference type="InterPro" id="IPR014944">
    <property type="entry name" value="Toxin_SymE-like"/>
</dbReference>
<dbReference type="GO" id="GO:0003723">
    <property type="term" value="F:RNA binding"/>
    <property type="evidence" value="ECO:0007669"/>
    <property type="project" value="InterPro"/>
</dbReference>